<feature type="compositionally biased region" description="Polar residues" evidence="1">
    <location>
        <begin position="150"/>
        <end position="166"/>
    </location>
</feature>
<feature type="region of interest" description="Disordered" evidence="1">
    <location>
        <begin position="140"/>
        <end position="166"/>
    </location>
</feature>
<feature type="region of interest" description="Disordered" evidence="1">
    <location>
        <begin position="1"/>
        <end position="26"/>
    </location>
</feature>
<dbReference type="RefSeq" id="XP_001309436.1">
    <property type="nucleotide sequence ID" value="XM_001309435.1"/>
</dbReference>
<evidence type="ECO:0000256" key="1">
    <source>
        <dbReference type="SAM" id="MobiDB-lite"/>
    </source>
</evidence>
<dbReference type="KEGG" id="tva:4754279"/>
<evidence type="ECO:0000313" key="2">
    <source>
        <dbReference type="EMBL" id="EAX96506.1"/>
    </source>
</evidence>
<name>A2FF02_TRIV3</name>
<dbReference type="VEuPathDB" id="TrichDB:TVAGG3_0661190"/>
<proteinExistence type="predicted"/>
<evidence type="ECO:0000313" key="3">
    <source>
        <dbReference type="Proteomes" id="UP000001542"/>
    </source>
</evidence>
<dbReference type="Proteomes" id="UP000001542">
    <property type="component" value="Unassembled WGS sequence"/>
</dbReference>
<sequence>MAESESYSENEKTNQDYEYDPASTTQPIPRKYASQHLTITNIDSSKLSIGSQLIIDCLLSRGGSTTETALIYFFQRNMSLIKDKDATPRTAFRRAVSEMHGTFPLFIHDKSRSHGWKFNPRFNFSKPNLDVYQPKILKSSDSESGLCGRSTGQTTENPTSSENEPSFDTVSYEKEIIDFVKSCDYGVCMNTIIKHVKKKEMPFTVNTLEKKIRKLLKSRPDEFTYDSKTTLWMTYEAKERFYKTKRESERKCLPKELEDLDMLSITVSELYYILKSKGIIT</sequence>
<dbReference type="VEuPathDB" id="TrichDB:TVAG_148580"/>
<dbReference type="EMBL" id="DS113755">
    <property type="protein sequence ID" value="EAX96506.1"/>
    <property type="molecule type" value="Genomic_DNA"/>
</dbReference>
<reference evidence="2" key="2">
    <citation type="journal article" date="2007" name="Science">
        <title>Draft genome sequence of the sexually transmitted pathogen Trichomonas vaginalis.</title>
        <authorList>
            <person name="Carlton J.M."/>
            <person name="Hirt R.P."/>
            <person name="Silva J.C."/>
            <person name="Delcher A.L."/>
            <person name="Schatz M."/>
            <person name="Zhao Q."/>
            <person name="Wortman J.R."/>
            <person name="Bidwell S.L."/>
            <person name="Alsmark U.C.M."/>
            <person name="Besteiro S."/>
            <person name="Sicheritz-Ponten T."/>
            <person name="Noel C.J."/>
            <person name="Dacks J.B."/>
            <person name="Foster P.G."/>
            <person name="Simillion C."/>
            <person name="Van de Peer Y."/>
            <person name="Miranda-Saavedra D."/>
            <person name="Barton G.J."/>
            <person name="Westrop G.D."/>
            <person name="Mueller S."/>
            <person name="Dessi D."/>
            <person name="Fiori P.L."/>
            <person name="Ren Q."/>
            <person name="Paulsen I."/>
            <person name="Zhang H."/>
            <person name="Bastida-Corcuera F.D."/>
            <person name="Simoes-Barbosa A."/>
            <person name="Brown M.T."/>
            <person name="Hayes R.D."/>
            <person name="Mukherjee M."/>
            <person name="Okumura C.Y."/>
            <person name="Schneider R."/>
            <person name="Smith A.J."/>
            <person name="Vanacova S."/>
            <person name="Villalvazo M."/>
            <person name="Haas B.J."/>
            <person name="Pertea M."/>
            <person name="Feldblyum T.V."/>
            <person name="Utterback T.R."/>
            <person name="Shu C.L."/>
            <person name="Osoegawa K."/>
            <person name="de Jong P.J."/>
            <person name="Hrdy I."/>
            <person name="Horvathova L."/>
            <person name="Zubacova Z."/>
            <person name="Dolezal P."/>
            <person name="Malik S.B."/>
            <person name="Logsdon J.M. Jr."/>
            <person name="Henze K."/>
            <person name="Gupta A."/>
            <person name="Wang C.C."/>
            <person name="Dunne R.L."/>
            <person name="Upcroft J.A."/>
            <person name="Upcroft P."/>
            <person name="White O."/>
            <person name="Salzberg S.L."/>
            <person name="Tang P."/>
            <person name="Chiu C.-H."/>
            <person name="Lee Y.-S."/>
            <person name="Embley T.M."/>
            <person name="Coombs G.H."/>
            <person name="Mottram J.C."/>
            <person name="Tachezy J."/>
            <person name="Fraser-Liggett C.M."/>
            <person name="Johnson P.J."/>
        </authorList>
    </citation>
    <scope>NUCLEOTIDE SEQUENCE [LARGE SCALE GENOMIC DNA]</scope>
    <source>
        <strain evidence="2">G3</strain>
    </source>
</reference>
<accession>A2FF02</accession>
<dbReference type="InParanoid" id="A2FF02"/>
<dbReference type="AlphaFoldDB" id="A2FF02"/>
<reference evidence="2" key="1">
    <citation type="submission" date="2006-10" db="EMBL/GenBank/DDBJ databases">
        <authorList>
            <person name="Amadeo P."/>
            <person name="Zhao Q."/>
            <person name="Wortman J."/>
            <person name="Fraser-Liggett C."/>
            <person name="Carlton J."/>
        </authorList>
    </citation>
    <scope>NUCLEOTIDE SEQUENCE</scope>
    <source>
        <strain evidence="2">G3</strain>
    </source>
</reference>
<protein>
    <submittedName>
        <fullName evidence="2">Uncharacterized protein</fullName>
    </submittedName>
</protein>
<organism evidence="2 3">
    <name type="scientific">Trichomonas vaginalis (strain ATCC PRA-98 / G3)</name>
    <dbReference type="NCBI Taxonomy" id="412133"/>
    <lineage>
        <taxon>Eukaryota</taxon>
        <taxon>Metamonada</taxon>
        <taxon>Parabasalia</taxon>
        <taxon>Trichomonadida</taxon>
        <taxon>Trichomonadidae</taxon>
        <taxon>Trichomonas</taxon>
    </lineage>
</organism>
<keyword evidence="3" id="KW-1185">Reference proteome</keyword>
<gene>
    <name evidence="2" type="ORF">TVAG_148580</name>
</gene>